<dbReference type="AlphaFoldDB" id="A0A0E9PWG5"/>
<dbReference type="PROSITE" id="PS51304">
    <property type="entry name" value="GALECTIN"/>
    <property type="match status" value="1"/>
</dbReference>
<organism evidence="4">
    <name type="scientific">Anguilla anguilla</name>
    <name type="common">European freshwater eel</name>
    <name type="synonym">Muraena anguilla</name>
    <dbReference type="NCBI Taxonomy" id="7936"/>
    <lineage>
        <taxon>Eukaryota</taxon>
        <taxon>Metazoa</taxon>
        <taxon>Chordata</taxon>
        <taxon>Craniata</taxon>
        <taxon>Vertebrata</taxon>
        <taxon>Euteleostomi</taxon>
        <taxon>Actinopterygii</taxon>
        <taxon>Neopterygii</taxon>
        <taxon>Teleostei</taxon>
        <taxon>Anguilliformes</taxon>
        <taxon>Anguillidae</taxon>
        <taxon>Anguilla</taxon>
    </lineage>
</organism>
<dbReference type="Pfam" id="PF00337">
    <property type="entry name" value="Gal-bind_lectin"/>
    <property type="match status" value="1"/>
</dbReference>
<reference evidence="4" key="2">
    <citation type="journal article" date="2015" name="Fish Shellfish Immunol.">
        <title>Early steps in the European eel (Anguilla anguilla)-Vibrio vulnificus interaction in the gills: Role of the RtxA13 toxin.</title>
        <authorList>
            <person name="Callol A."/>
            <person name="Pajuelo D."/>
            <person name="Ebbesson L."/>
            <person name="Teles M."/>
            <person name="MacKenzie S."/>
            <person name="Amaro C."/>
        </authorList>
    </citation>
    <scope>NUCLEOTIDE SEQUENCE</scope>
</reference>
<evidence type="ECO:0000313" key="4">
    <source>
        <dbReference type="EMBL" id="JAH08425.1"/>
    </source>
</evidence>
<name>A0A0E9PWG5_ANGAN</name>
<dbReference type="EMBL" id="GBXM01100152">
    <property type="protein sequence ID" value="JAH08425.1"/>
    <property type="molecule type" value="Transcribed_RNA"/>
</dbReference>
<feature type="domain" description="Galectin" evidence="3">
    <location>
        <begin position="3"/>
        <end position="84"/>
    </location>
</feature>
<dbReference type="GO" id="GO:0030246">
    <property type="term" value="F:carbohydrate binding"/>
    <property type="evidence" value="ECO:0007669"/>
    <property type="project" value="UniProtKB-UniRule"/>
</dbReference>
<keyword evidence="1 2" id="KW-0430">Lectin</keyword>
<proteinExistence type="predicted"/>
<sequence>MRNLELKNLSIKPGTELRVSGVTHQDVFRFSINVGHSTENIALHFNPRFDTGSGVIVLNSMKMGPGKMKWTAGTSLSSRDRSLR</sequence>
<reference evidence="4" key="1">
    <citation type="submission" date="2014-11" db="EMBL/GenBank/DDBJ databases">
        <authorList>
            <person name="Amaro Gonzalez C."/>
        </authorList>
    </citation>
    <scope>NUCLEOTIDE SEQUENCE</scope>
</reference>
<dbReference type="SUPFAM" id="SSF49899">
    <property type="entry name" value="Concanavalin A-like lectins/glucanases"/>
    <property type="match status" value="1"/>
</dbReference>
<protein>
    <recommendedName>
        <fullName evidence="2">Galectin</fullName>
    </recommendedName>
</protein>
<dbReference type="Gene3D" id="2.60.120.200">
    <property type="match status" value="1"/>
</dbReference>
<evidence type="ECO:0000256" key="1">
    <source>
        <dbReference type="ARBA" id="ARBA00022734"/>
    </source>
</evidence>
<dbReference type="InterPro" id="IPR001079">
    <property type="entry name" value="Galectin_CRD"/>
</dbReference>
<evidence type="ECO:0000259" key="3">
    <source>
        <dbReference type="PROSITE" id="PS51304"/>
    </source>
</evidence>
<dbReference type="InterPro" id="IPR013320">
    <property type="entry name" value="ConA-like_dom_sf"/>
</dbReference>
<evidence type="ECO:0000256" key="2">
    <source>
        <dbReference type="RuleBase" id="RU102079"/>
    </source>
</evidence>
<accession>A0A0E9PWG5</accession>